<comment type="similarity">
    <text evidence="2 9">Belongs to the Wnt family.</text>
</comment>
<evidence type="ECO:0000256" key="8">
    <source>
        <dbReference type="ARBA" id="ARBA00023288"/>
    </source>
</evidence>
<keyword evidence="7" id="KW-1015">Disulfide bond</keyword>
<evidence type="ECO:0000256" key="6">
    <source>
        <dbReference type="ARBA" id="ARBA00022687"/>
    </source>
</evidence>
<evidence type="ECO:0000256" key="2">
    <source>
        <dbReference type="ARBA" id="ARBA00005683"/>
    </source>
</evidence>
<evidence type="ECO:0000256" key="4">
    <source>
        <dbReference type="ARBA" id="ARBA00022525"/>
    </source>
</evidence>
<protein>
    <recommendedName>
        <fullName evidence="9">Protein Wnt</fullName>
    </recommendedName>
</protein>
<keyword evidence="5" id="KW-0272">Extracellular matrix</keyword>
<feature type="region of interest" description="Disordered" evidence="10">
    <location>
        <begin position="394"/>
        <end position="427"/>
    </location>
</feature>
<keyword evidence="8" id="KW-0449">Lipoprotein</keyword>
<name>A0A9J6G3Y3_HAELO</name>
<dbReference type="InterPro" id="IPR018161">
    <property type="entry name" value="Wnt_CS"/>
</dbReference>
<gene>
    <name evidence="11" type="ORF">HPB48_007622</name>
</gene>
<evidence type="ECO:0000256" key="7">
    <source>
        <dbReference type="ARBA" id="ARBA00023157"/>
    </source>
</evidence>
<dbReference type="GO" id="GO:0005109">
    <property type="term" value="F:frizzled binding"/>
    <property type="evidence" value="ECO:0007669"/>
    <property type="project" value="TreeGrafter"/>
</dbReference>
<dbReference type="GO" id="GO:0030182">
    <property type="term" value="P:neuron differentiation"/>
    <property type="evidence" value="ECO:0007669"/>
    <property type="project" value="TreeGrafter"/>
</dbReference>
<evidence type="ECO:0000256" key="5">
    <source>
        <dbReference type="ARBA" id="ARBA00022530"/>
    </source>
</evidence>
<proteinExistence type="inferred from homology"/>
<dbReference type="GO" id="GO:0060070">
    <property type="term" value="P:canonical Wnt signaling pathway"/>
    <property type="evidence" value="ECO:0007669"/>
    <property type="project" value="TreeGrafter"/>
</dbReference>
<comment type="function">
    <text evidence="9">Ligand for members of the frizzled family of seven transmembrane receptors.</text>
</comment>
<dbReference type="GO" id="GO:0045165">
    <property type="term" value="P:cell fate commitment"/>
    <property type="evidence" value="ECO:0007669"/>
    <property type="project" value="TreeGrafter"/>
</dbReference>
<feature type="region of interest" description="Disordered" evidence="10">
    <location>
        <begin position="339"/>
        <end position="381"/>
    </location>
</feature>
<accession>A0A9J6G3Y3</accession>
<comment type="caution">
    <text evidence="11">The sequence shown here is derived from an EMBL/GenBank/DDBJ whole genome shotgun (WGS) entry which is preliminary data.</text>
</comment>
<dbReference type="VEuPathDB" id="VectorBase:HLOH_063700"/>
<evidence type="ECO:0000313" key="11">
    <source>
        <dbReference type="EMBL" id="KAH9369655.1"/>
    </source>
</evidence>
<dbReference type="SMART" id="SM00097">
    <property type="entry name" value="WNT1"/>
    <property type="match status" value="1"/>
</dbReference>
<dbReference type="GO" id="GO:0005615">
    <property type="term" value="C:extracellular space"/>
    <property type="evidence" value="ECO:0007669"/>
    <property type="project" value="TreeGrafter"/>
</dbReference>
<dbReference type="AlphaFoldDB" id="A0A9J6G3Y3"/>
<dbReference type="PANTHER" id="PTHR12027:SF97">
    <property type="entry name" value="PROTEIN WNT-4"/>
    <property type="match status" value="1"/>
</dbReference>
<comment type="subcellular location">
    <subcellularLocation>
        <location evidence="1 9">Secreted</location>
        <location evidence="1 9">Extracellular space</location>
        <location evidence="1 9">Extracellular matrix</location>
    </subcellularLocation>
</comment>
<dbReference type="Pfam" id="PF00110">
    <property type="entry name" value="wnt"/>
    <property type="match status" value="1"/>
</dbReference>
<organism evidence="11 12">
    <name type="scientific">Haemaphysalis longicornis</name>
    <name type="common">Bush tick</name>
    <dbReference type="NCBI Taxonomy" id="44386"/>
    <lineage>
        <taxon>Eukaryota</taxon>
        <taxon>Metazoa</taxon>
        <taxon>Ecdysozoa</taxon>
        <taxon>Arthropoda</taxon>
        <taxon>Chelicerata</taxon>
        <taxon>Arachnida</taxon>
        <taxon>Acari</taxon>
        <taxon>Parasitiformes</taxon>
        <taxon>Ixodida</taxon>
        <taxon>Ixodoidea</taxon>
        <taxon>Ixodidae</taxon>
        <taxon>Haemaphysalinae</taxon>
        <taxon>Haemaphysalis</taxon>
    </lineage>
</organism>
<keyword evidence="4" id="KW-0964">Secreted</keyword>
<reference evidence="11 12" key="1">
    <citation type="journal article" date="2020" name="Cell">
        <title>Large-Scale Comparative Analyses of Tick Genomes Elucidate Their Genetic Diversity and Vector Capacities.</title>
        <authorList>
            <consortium name="Tick Genome and Microbiome Consortium (TIGMIC)"/>
            <person name="Jia N."/>
            <person name="Wang J."/>
            <person name="Shi W."/>
            <person name="Du L."/>
            <person name="Sun Y."/>
            <person name="Zhan W."/>
            <person name="Jiang J.F."/>
            <person name="Wang Q."/>
            <person name="Zhang B."/>
            <person name="Ji P."/>
            <person name="Bell-Sakyi L."/>
            <person name="Cui X.M."/>
            <person name="Yuan T.T."/>
            <person name="Jiang B.G."/>
            <person name="Yang W.F."/>
            <person name="Lam T.T."/>
            <person name="Chang Q.C."/>
            <person name="Ding S.J."/>
            <person name="Wang X.J."/>
            <person name="Zhu J.G."/>
            <person name="Ruan X.D."/>
            <person name="Zhao L."/>
            <person name="Wei J.T."/>
            <person name="Ye R.Z."/>
            <person name="Que T.C."/>
            <person name="Du C.H."/>
            <person name="Zhou Y.H."/>
            <person name="Cheng J.X."/>
            <person name="Dai P.F."/>
            <person name="Guo W.B."/>
            <person name="Han X.H."/>
            <person name="Huang E.J."/>
            <person name="Li L.F."/>
            <person name="Wei W."/>
            <person name="Gao Y.C."/>
            <person name="Liu J.Z."/>
            <person name="Shao H.Z."/>
            <person name="Wang X."/>
            <person name="Wang C.C."/>
            <person name="Yang T.C."/>
            <person name="Huo Q.B."/>
            <person name="Li W."/>
            <person name="Chen H.Y."/>
            <person name="Chen S.E."/>
            <person name="Zhou L.G."/>
            <person name="Ni X.B."/>
            <person name="Tian J.H."/>
            <person name="Sheng Y."/>
            <person name="Liu T."/>
            <person name="Pan Y.S."/>
            <person name="Xia L.Y."/>
            <person name="Li J."/>
            <person name="Zhao F."/>
            <person name="Cao W.C."/>
        </authorList>
    </citation>
    <scope>NUCLEOTIDE SEQUENCE [LARGE SCALE GENOMIC DNA]</scope>
    <source>
        <strain evidence="11">HaeL-2018</strain>
    </source>
</reference>
<evidence type="ECO:0000256" key="3">
    <source>
        <dbReference type="ARBA" id="ARBA00022473"/>
    </source>
</evidence>
<evidence type="ECO:0000256" key="10">
    <source>
        <dbReference type="SAM" id="MobiDB-lite"/>
    </source>
</evidence>
<dbReference type="PANTHER" id="PTHR12027">
    <property type="entry name" value="WNT RELATED"/>
    <property type="match status" value="1"/>
</dbReference>
<dbReference type="PROSITE" id="PS00246">
    <property type="entry name" value="WNT1"/>
    <property type="match status" value="1"/>
</dbReference>
<sequence length="427" mass="47228">MLAAVAAAAADRRTGHAWRSQRFCADGTLPGHVAGAHLKQSGPRSNVLAPVPSCPCIAPREVSLVGSSGLASVTWTGHSTTGPPRVSDMRALLVSVCLYFNHATMASIGLLSRSKPILLDSDHEASVRHFCRHHWKDPRVRSFCVSEPAVIHTIVQGMRTTVKNCLSLFEWERWQCDLLRDRKKLLRKVYRETAFVYALTAAGMAHSVAQSCRLGRLSRRCSCAKADGSSGNDEQMWKWAGCGDNRPFAAKFSRRLLSRPHSFRRPRTLRKPIDMHNIAVGIRVLKHGSRQVCKCHGVSGSCSVKTCWRELAPFPEVALRLKRKYETAVNAQLENKPAFAPTDVLTRPRKGPAGRPDGHHAEAQVARRRHGGTQAAREGQADLSRELALLLRAERDGRAPLPRPGPLRPNVLRPSAHDVHRGRHRGL</sequence>
<evidence type="ECO:0000313" key="12">
    <source>
        <dbReference type="Proteomes" id="UP000821853"/>
    </source>
</evidence>
<keyword evidence="12" id="KW-1185">Reference proteome</keyword>
<keyword evidence="3 9" id="KW-0217">Developmental protein</keyword>
<dbReference type="GO" id="GO:0005125">
    <property type="term" value="F:cytokine activity"/>
    <property type="evidence" value="ECO:0007669"/>
    <property type="project" value="TreeGrafter"/>
</dbReference>
<dbReference type="PRINTS" id="PR01349">
    <property type="entry name" value="WNTPROTEIN"/>
</dbReference>
<dbReference type="InterPro" id="IPR005817">
    <property type="entry name" value="Wnt"/>
</dbReference>
<dbReference type="EMBL" id="JABSTR010000005">
    <property type="protein sequence ID" value="KAH9369655.1"/>
    <property type="molecule type" value="Genomic_DNA"/>
</dbReference>
<evidence type="ECO:0000256" key="9">
    <source>
        <dbReference type="RuleBase" id="RU003500"/>
    </source>
</evidence>
<dbReference type="OrthoDB" id="5945655at2759"/>
<dbReference type="OMA" id="CENITTA"/>
<dbReference type="Proteomes" id="UP000821853">
    <property type="component" value="Chromosome 3"/>
</dbReference>
<evidence type="ECO:0000256" key="1">
    <source>
        <dbReference type="ARBA" id="ARBA00004498"/>
    </source>
</evidence>
<keyword evidence="6 9" id="KW-0879">Wnt signaling pathway</keyword>